<sequence>MSIIIKNDTLEFRLNFSEFDSANMQFIFKDSEDIIKALFEYNLNINEMNDTSNYEIHLLYNKNFAENNIFQVFDDEIRLGWIFPLQAIVSKNHDYAENKHFLNYAYVAFLKLLSESEKLGLNNLNYREDCNYKLEDLFDIESTHVFITSNSNTQQISGYDYRKYIPSLYDIGYLPKYGNNSKEICGDKKLRVNKLSSELSKEVFITYLFNEVLVDTSHHLVKFYMLYQVIELLIEKIFNSELTIMLDGLSKDEKNLFQVKEDLGKLANESERIRKLFNQYSSHHESRNELKKLCNTLLESIGRDKKNSPEKALYSIRNLYVHDYRSIPVEHESKIEQINIVFEKVVIETIHTFNLTN</sequence>
<dbReference type="EMBL" id="LXLT01000018">
    <property type="protein sequence ID" value="OFD82692.1"/>
    <property type="molecule type" value="Genomic_DNA"/>
</dbReference>
<dbReference type="Proteomes" id="UP000175706">
    <property type="component" value="Unassembled WGS sequence"/>
</dbReference>
<proteinExistence type="predicted"/>
<protein>
    <submittedName>
        <fullName evidence="1">Uncharacterized protein</fullName>
    </submittedName>
</protein>
<dbReference type="AlphaFoldDB" id="A0A1E8BC03"/>
<name>A0A1E8BC03_BACMY</name>
<comment type="caution">
    <text evidence="1">The sequence shown here is derived from an EMBL/GenBank/DDBJ whole genome shotgun (WGS) entry which is preliminary data.</text>
</comment>
<dbReference type="RefSeq" id="WP_070141348.1">
    <property type="nucleotide sequence ID" value="NZ_LXLU01000020.1"/>
</dbReference>
<gene>
    <name evidence="1" type="ORF">BWGOE8_12770</name>
</gene>
<organism evidence="1 2">
    <name type="scientific">Bacillus mycoides</name>
    <dbReference type="NCBI Taxonomy" id="1405"/>
    <lineage>
        <taxon>Bacteria</taxon>
        <taxon>Bacillati</taxon>
        <taxon>Bacillota</taxon>
        <taxon>Bacilli</taxon>
        <taxon>Bacillales</taxon>
        <taxon>Bacillaceae</taxon>
        <taxon>Bacillus</taxon>
        <taxon>Bacillus cereus group</taxon>
    </lineage>
</organism>
<reference evidence="1 2" key="1">
    <citation type="submission" date="2016-05" db="EMBL/GenBank/DDBJ databases">
        <title>Bacillus thuringiensis and Bacillus weihenstephanensis as novel biocontrol agents of wilt causing Verticillium species.</title>
        <authorList>
            <person name="Hollensteiner J."/>
            <person name="Wemheuer F."/>
            <person name="Harting R."/>
            <person name="Kolarzyk A."/>
            <person name="Diaz-Valerio S."/>
            <person name="Poehlein A."/>
            <person name="Brzuszkiewicz E."/>
            <person name="Nesemann K."/>
            <person name="Braus-Stromeyer S."/>
            <person name="Braus G."/>
            <person name="Daniel R."/>
            <person name="Liesegang H."/>
        </authorList>
    </citation>
    <scope>NUCLEOTIDE SEQUENCE [LARGE SCALE GENOMIC DNA]</scope>
    <source>
        <strain evidence="1 2">GOE8</strain>
    </source>
</reference>
<evidence type="ECO:0000313" key="1">
    <source>
        <dbReference type="EMBL" id="OFD82692.1"/>
    </source>
</evidence>
<evidence type="ECO:0000313" key="2">
    <source>
        <dbReference type="Proteomes" id="UP000175706"/>
    </source>
</evidence>
<accession>A0A1E8BC03</accession>